<evidence type="ECO:0000256" key="3">
    <source>
        <dbReference type="ARBA" id="ARBA00022475"/>
    </source>
</evidence>
<dbReference type="Pfam" id="PF00005">
    <property type="entry name" value="ABC_tran"/>
    <property type="match status" value="1"/>
</dbReference>
<dbReference type="GO" id="GO:0016887">
    <property type="term" value="F:ATP hydrolysis activity"/>
    <property type="evidence" value="ECO:0007669"/>
    <property type="project" value="InterPro"/>
</dbReference>
<dbReference type="PROSITE" id="PS00211">
    <property type="entry name" value="ABC_TRANSPORTER_1"/>
    <property type="match status" value="1"/>
</dbReference>
<dbReference type="PROSITE" id="PS50929">
    <property type="entry name" value="ABC_TM1F"/>
    <property type="match status" value="1"/>
</dbReference>
<feature type="domain" description="ABC transporter" evidence="10">
    <location>
        <begin position="350"/>
        <end position="585"/>
    </location>
</feature>
<comment type="subcellular location">
    <subcellularLocation>
        <location evidence="1">Cell membrane</location>
        <topology evidence="1">Multi-pass membrane protein</topology>
    </subcellularLocation>
</comment>
<dbReference type="AlphaFoldDB" id="U5MU38"/>
<dbReference type="Gene3D" id="1.20.1560.10">
    <property type="entry name" value="ABC transporter type 1, transmembrane domain"/>
    <property type="match status" value="1"/>
</dbReference>
<evidence type="ECO:0000256" key="6">
    <source>
        <dbReference type="ARBA" id="ARBA00022840"/>
    </source>
</evidence>
<evidence type="ECO:0000256" key="2">
    <source>
        <dbReference type="ARBA" id="ARBA00022448"/>
    </source>
</evidence>
<feature type="transmembrane region" description="Helical" evidence="9">
    <location>
        <begin position="173"/>
        <end position="194"/>
    </location>
</feature>
<dbReference type="PROSITE" id="PS50893">
    <property type="entry name" value="ABC_TRANSPORTER_2"/>
    <property type="match status" value="1"/>
</dbReference>
<keyword evidence="4 9" id="KW-0812">Transmembrane</keyword>
<evidence type="ECO:0000256" key="7">
    <source>
        <dbReference type="ARBA" id="ARBA00022989"/>
    </source>
</evidence>
<dbReference type="InterPro" id="IPR011527">
    <property type="entry name" value="ABC1_TM_dom"/>
</dbReference>
<dbReference type="Pfam" id="PF00664">
    <property type="entry name" value="ABC_membrane"/>
    <property type="match status" value="1"/>
</dbReference>
<keyword evidence="6 12" id="KW-0067">ATP-binding</keyword>
<dbReference type="SUPFAM" id="SSF90123">
    <property type="entry name" value="ABC transporter transmembrane region"/>
    <property type="match status" value="1"/>
</dbReference>
<dbReference type="FunFam" id="3.40.50.300:FF:000221">
    <property type="entry name" value="Multidrug ABC transporter ATP-binding protein"/>
    <property type="match status" value="1"/>
</dbReference>
<evidence type="ECO:0000256" key="4">
    <source>
        <dbReference type="ARBA" id="ARBA00022692"/>
    </source>
</evidence>
<keyword evidence="13" id="KW-1185">Reference proteome</keyword>
<dbReference type="HOGENOM" id="CLU_000604_84_3_9"/>
<dbReference type="KEGG" id="csb:CLSA_c19430"/>
<feature type="transmembrane region" description="Helical" evidence="9">
    <location>
        <begin position="253"/>
        <end position="276"/>
    </location>
</feature>
<dbReference type="PANTHER" id="PTHR43394:SF1">
    <property type="entry name" value="ATP-BINDING CASSETTE SUB-FAMILY B MEMBER 10, MITOCHONDRIAL"/>
    <property type="match status" value="1"/>
</dbReference>
<evidence type="ECO:0000256" key="5">
    <source>
        <dbReference type="ARBA" id="ARBA00022741"/>
    </source>
</evidence>
<evidence type="ECO:0000313" key="13">
    <source>
        <dbReference type="Proteomes" id="UP000017118"/>
    </source>
</evidence>
<dbReference type="Proteomes" id="UP000017118">
    <property type="component" value="Chromosome"/>
</dbReference>
<evidence type="ECO:0000256" key="1">
    <source>
        <dbReference type="ARBA" id="ARBA00004651"/>
    </source>
</evidence>
<dbReference type="EMBL" id="CP006721">
    <property type="protein sequence ID" value="AGX42927.1"/>
    <property type="molecule type" value="Genomic_DNA"/>
</dbReference>
<dbReference type="Gene3D" id="3.40.50.300">
    <property type="entry name" value="P-loop containing nucleotide triphosphate hydrolases"/>
    <property type="match status" value="1"/>
</dbReference>
<dbReference type="InterPro" id="IPR027417">
    <property type="entry name" value="P-loop_NTPase"/>
</dbReference>
<organism evidence="12 13">
    <name type="scientific">Clostridium saccharobutylicum DSM 13864</name>
    <dbReference type="NCBI Taxonomy" id="1345695"/>
    <lineage>
        <taxon>Bacteria</taxon>
        <taxon>Bacillati</taxon>
        <taxon>Bacillota</taxon>
        <taxon>Clostridia</taxon>
        <taxon>Eubacteriales</taxon>
        <taxon>Clostridiaceae</taxon>
        <taxon>Clostridium</taxon>
    </lineage>
</organism>
<evidence type="ECO:0000256" key="9">
    <source>
        <dbReference type="SAM" id="Phobius"/>
    </source>
</evidence>
<name>U5MU38_CLOSA</name>
<feature type="domain" description="ABC transmembrane type-1" evidence="11">
    <location>
        <begin position="37"/>
        <end position="316"/>
    </location>
</feature>
<dbReference type="InterPro" id="IPR003439">
    <property type="entry name" value="ABC_transporter-like_ATP-bd"/>
</dbReference>
<gene>
    <name evidence="12" type="ORF">CLSA_c19430</name>
</gene>
<keyword evidence="8 9" id="KW-0472">Membrane</keyword>
<proteinExistence type="predicted"/>
<evidence type="ECO:0000259" key="11">
    <source>
        <dbReference type="PROSITE" id="PS50929"/>
    </source>
</evidence>
<dbReference type="eggNOG" id="COG1132">
    <property type="taxonomic scope" value="Bacteria"/>
</dbReference>
<feature type="transmembrane region" description="Helical" evidence="9">
    <location>
        <begin position="73"/>
        <end position="94"/>
    </location>
</feature>
<keyword evidence="3" id="KW-1003">Cell membrane</keyword>
<protein>
    <submittedName>
        <fullName evidence="12">ABC transporter ATP-binding protein</fullName>
    </submittedName>
</protein>
<dbReference type="GO" id="GO:0015421">
    <property type="term" value="F:ABC-type oligopeptide transporter activity"/>
    <property type="evidence" value="ECO:0007669"/>
    <property type="project" value="TreeGrafter"/>
</dbReference>
<reference evidence="12 13" key="1">
    <citation type="journal article" date="2013" name="Genome Announc.">
        <title>Complete Genome Sequence of the Solvent Producer Clostridium saccharobutylicum NCP262 (DSM 13864).</title>
        <authorList>
            <person name="Poehlein A."/>
            <person name="Hartwich K."/>
            <person name="Krabben P."/>
            <person name="Ehrenreich A."/>
            <person name="Liebl W."/>
            <person name="Durre P."/>
            <person name="Gottschalk G."/>
            <person name="Daniel R."/>
        </authorList>
    </citation>
    <scope>NUCLEOTIDE SEQUENCE [LARGE SCALE GENOMIC DNA]</scope>
    <source>
        <strain evidence="12">DSM 13864</strain>
    </source>
</reference>
<dbReference type="InterPro" id="IPR017871">
    <property type="entry name" value="ABC_transporter-like_CS"/>
</dbReference>
<sequence>MAELIIYLQKAKEGDKDKMRLMLKYLKKYKLLITLNVISVFGFALVELGIPTIMAKVIDNGIAYNDISYIRKMGLIMIVISIIGVMGTILLGYCSAKISTSMTRDIRNDIFIKTQKFSHSEYDKFGVSSMITRTTNDAFQLLQFVNTLLRTAVLAPIMFIISLVMIFKTSLSLTLVLAITIPFIIGGVILIAKLSEPMSEIQQKGLDKLNLISRENLTGIRVIRAFGNDNHERKRFKETNNSYTNISKKLYKLMAVSQPLFFFLLNIAIIAIFWISSEMINVGTLKVGQLAAFIDYLFHAMFSIMLFSMVFIMYPKAQVSANRIQELLDEEPIIKNPKQGVKDTKIKGRIEFDNVTFTYPDGEEPVLKNISFEAKKGETVAFIGSTGSGKSTLINLIPRFYDVTRGSIKIDEVEARDYDLKSLRKKIGFIPQKTLLFTGTIGSNIRFGKKNANNTEVEHSAKISEAYNFISHKPKKFDEIISEGGTNVSGGQKQRLSIARAVVRKPEIYIFDDSFSALDFKTDASLRSKLKNETKESVVLIVAQRISSIMEADKIIVLNEGEIVGQGTHRELLKSCNIYYEIAASQLTEEELA</sequence>
<keyword evidence="7 9" id="KW-1133">Transmembrane helix</keyword>
<keyword evidence="5" id="KW-0547">Nucleotide-binding</keyword>
<feature type="transmembrane region" description="Helical" evidence="9">
    <location>
        <begin position="296"/>
        <end position="314"/>
    </location>
</feature>
<dbReference type="GO" id="GO:0005886">
    <property type="term" value="C:plasma membrane"/>
    <property type="evidence" value="ECO:0007669"/>
    <property type="project" value="UniProtKB-SubCell"/>
</dbReference>
<dbReference type="PANTHER" id="PTHR43394">
    <property type="entry name" value="ATP-DEPENDENT PERMEASE MDL1, MITOCHONDRIAL"/>
    <property type="match status" value="1"/>
</dbReference>
<dbReference type="InterPro" id="IPR039421">
    <property type="entry name" value="Type_1_exporter"/>
</dbReference>
<dbReference type="PATRIC" id="fig|1345695.10.peg.2481"/>
<evidence type="ECO:0000313" key="12">
    <source>
        <dbReference type="EMBL" id="AGX42927.1"/>
    </source>
</evidence>
<dbReference type="CDD" id="cd18548">
    <property type="entry name" value="ABC_6TM_Tm287_like"/>
    <property type="match status" value="1"/>
</dbReference>
<evidence type="ECO:0000256" key="8">
    <source>
        <dbReference type="ARBA" id="ARBA00023136"/>
    </source>
</evidence>
<dbReference type="GO" id="GO:0005524">
    <property type="term" value="F:ATP binding"/>
    <property type="evidence" value="ECO:0007669"/>
    <property type="project" value="UniProtKB-KW"/>
</dbReference>
<dbReference type="SMART" id="SM00382">
    <property type="entry name" value="AAA"/>
    <property type="match status" value="1"/>
</dbReference>
<feature type="transmembrane region" description="Helical" evidence="9">
    <location>
        <begin position="29"/>
        <end position="53"/>
    </location>
</feature>
<dbReference type="InterPro" id="IPR036640">
    <property type="entry name" value="ABC1_TM_sf"/>
</dbReference>
<dbReference type="InterPro" id="IPR003593">
    <property type="entry name" value="AAA+_ATPase"/>
</dbReference>
<feature type="transmembrane region" description="Helical" evidence="9">
    <location>
        <begin position="148"/>
        <end position="167"/>
    </location>
</feature>
<accession>U5MU38</accession>
<dbReference type="SUPFAM" id="SSF52540">
    <property type="entry name" value="P-loop containing nucleoside triphosphate hydrolases"/>
    <property type="match status" value="1"/>
</dbReference>
<evidence type="ECO:0000259" key="10">
    <source>
        <dbReference type="PROSITE" id="PS50893"/>
    </source>
</evidence>
<keyword evidence="2" id="KW-0813">Transport</keyword>